<dbReference type="EMBL" id="ML208440">
    <property type="protein sequence ID" value="TFK65327.1"/>
    <property type="molecule type" value="Genomic_DNA"/>
</dbReference>
<organism evidence="1 2">
    <name type="scientific">Pluteus cervinus</name>
    <dbReference type="NCBI Taxonomy" id="181527"/>
    <lineage>
        <taxon>Eukaryota</taxon>
        <taxon>Fungi</taxon>
        <taxon>Dikarya</taxon>
        <taxon>Basidiomycota</taxon>
        <taxon>Agaricomycotina</taxon>
        <taxon>Agaricomycetes</taxon>
        <taxon>Agaricomycetidae</taxon>
        <taxon>Agaricales</taxon>
        <taxon>Pluteineae</taxon>
        <taxon>Pluteaceae</taxon>
        <taxon>Pluteus</taxon>
    </lineage>
</organism>
<keyword evidence="2" id="KW-1185">Reference proteome</keyword>
<proteinExistence type="predicted"/>
<accession>A0ACD3AHT4</accession>
<evidence type="ECO:0000313" key="1">
    <source>
        <dbReference type="EMBL" id="TFK65327.1"/>
    </source>
</evidence>
<sequence>MHQDEVHRQPSIMYLGLTSAEVVLIDAQIILLQGRIRELKSQRNALAPISSLPEDVLAHVFQLTHDGPSVTCNTHNAFVVSWVCRLWHKVAVRSQKLWNYIDTPIPQLAQLCFEHVSSLQLELQLHLNPSSEKLLRIIIPELGRTSTLSLRGSTSNPRELYHVPGFTLYPAPTLKSLSLERFQLPEGIQMFTGIPPPLHSLSLSHCNFHWDAPVFGVGLTSLSITSPISPMSLGGFLDMLRHVPGLKTLRLENAFRSISTSLAPLQRTAVHLPALTSLALLSCSTRLCTAILLGLTFTNQANVVLNLHDNSEAGASFSL</sequence>
<name>A0ACD3AHT4_9AGAR</name>
<gene>
    <name evidence="1" type="ORF">BDN72DRAFT_203961</name>
</gene>
<protein>
    <submittedName>
        <fullName evidence="1">Uncharacterized protein</fullName>
    </submittedName>
</protein>
<dbReference type="Proteomes" id="UP000308600">
    <property type="component" value="Unassembled WGS sequence"/>
</dbReference>
<evidence type="ECO:0000313" key="2">
    <source>
        <dbReference type="Proteomes" id="UP000308600"/>
    </source>
</evidence>
<reference evidence="1 2" key="1">
    <citation type="journal article" date="2019" name="Nat. Ecol. Evol.">
        <title>Megaphylogeny resolves global patterns of mushroom evolution.</title>
        <authorList>
            <person name="Varga T."/>
            <person name="Krizsan K."/>
            <person name="Foldi C."/>
            <person name="Dima B."/>
            <person name="Sanchez-Garcia M."/>
            <person name="Sanchez-Ramirez S."/>
            <person name="Szollosi G.J."/>
            <person name="Szarkandi J.G."/>
            <person name="Papp V."/>
            <person name="Albert L."/>
            <person name="Andreopoulos W."/>
            <person name="Angelini C."/>
            <person name="Antonin V."/>
            <person name="Barry K.W."/>
            <person name="Bougher N.L."/>
            <person name="Buchanan P."/>
            <person name="Buyck B."/>
            <person name="Bense V."/>
            <person name="Catcheside P."/>
            <person name="Chovatia M."/>
            <person name="Cooper J."/>
            <person name="Damon W."/>
            <person name="Desjardin D."/>
            <person name="Finy P."/>
            <person name="Geml J."/>
            <person name="Haridas S."/>
            <person name="Hughes K."/>
            <person name="Justo A."/>
            <person name="Karasinski D."/>
            <person name="Kautmanova I."/>
            <person name="Kiss B."/>
            <person name="Kocsube S."/>
            <person name="Kotiranta H."/>
            <person name="LaButti K.M."/>
            <person name="Lechner B.E."/>
            <person name="Liimatainen K."/>
            <person name="Lipzen A."/>
            <person name="Lukacs Z."/>
            <person name="Mihaltcheva S."/>
            <person name="Morgado L.N."/>
            <person name="Niskanen T."/>
            <person name="Noordeloos M.E."/>
            <person name="Ohm R.A."/>
            <person name="Ortiz-Santana B."/>
            <person name="Ovrebo C."/>
            <person name="Racz N."/>
            <person name="Riley R."/>
            <person name="Savchenko A."/>
            <person name="Shiryaev A."/>
            <person name="Soop K."/>
            <person name="Spirin V."/>
            <person name="Szebenyi C."/>
            <person name="Tomsovsky M."/>
            <person name="Tulloss R.E."/>
            <person name="Uehling J."/>
            <person name="Grigoriev I.V."/>
            <person name="Vagvolgyi C."/>
            <person name="Papp T."/>
            <person name="Martin F.M."/>
            <person name="Miettinen O."/>
            <person name="Hibbett D.S."/>
            <person name="Nagy L.G."/>
        </authorList>
    </citation>
    <scope>NUCLEOTIDE SEQUENCE [LARGE SCALE GENOMIC DNA]</scope>
    <source>
        <strain evidence="1 2">NL-1719</strain>
    </source>
</reference>